<dbReference type="PANTHER" id="PTHR23321:SF26">
    <property type="entry name" value="SMALL RIBOSOMAL SUBUNIT PROTEIN US15M"/>
    <property type="match status" value="1"/>
</dbReference>
<dbReference type="EMBL" id="MCGO01000026">
    <property type="protein sequence ID" value="ORY43110.1"/>
    <property type="molecule type" value="Genomic_DNA"/>
</dbReference>
<protein>
    <recommendedName>
        <fullName evidence="7">S15/NS1 RNA-binding domain-containing protein</fullName>
    </recommendedName>
</protein>
<dbReference type="Proteomes" id="UP000193642">
    <property type="component" value="Unassembled WGS sequence"/>
</dbReference>
<dbReference type="Pfam" id="PF00312">
    <property type="entry name" value="Ribosomal_S15"/>
    <property type="match status" value="1"/>
</dbReference>
<dbReference type="InterPro" id="IPR009068">
    <property type="entry name" value="uS15_NS1_RNA-bd_sf"/>
</dbReference>
<reference evidence="5 6" key="1">
    <citation type="submission" date="2016-07" db="EMBL/GenBank/DDBJ databases">
        <title>Pervasive Adenine N6-methylation of Active Genes in Fungi.</title>
        <authorList>
            <consortium name="DOE Joint Genome Institute"/>
            <person name="Mondo S.J."/>
            <person name="Dannebaum R.O."/>
            <person name="Kuo R.C."/>
            <person name="Labutti K."/>
            <person name="Haridas S."/>
            <person name="Kuo A."/>
            <person name="Salamov A."/>
            <person name="Ahrendt S.R."/>
            <person name="Lipzen A."/>
            <person name="Sullivan W."/>
            <person name="Andreopoulos W.B."/>
            <person name="Clum A."/>
            <person name="Lindquist E."/>
            <person name="Daum C."/>
            <person name="Ramamoorthy G.K."/>
            <person name="Gryganskyi A."/>
            <person name="Culley D."/>
            <person name="Magnuson J.K."/>
            <person name="James T.Y."/>
            <person name="O'Malley M.A."/>
            <person name="Stajich J.E."/>
            <person name="Spatafora J.W."/>
            <person name="Visel A."/>
            <person name="Grigoriev I.V."/>
        </authorList>
    </citation>
    <scope>NUCLEOTIDE SEQUENCE [LARGE SCALE GENOMIC DNA]</scope>
    <source>
        <strain evidence="5 6">JEL800</strain>
    </source>
</reference>
<dbReference type="GO" id="GO:0005840">
    <property type="term" value="C:ribosome"/>
    <property type="evidence" value="ECO:0007669"/>
    <property type="project" value="UniProtKB-KW"/>
</dbReference>
<evidence type="ECO:0000256" key="4">
    <source>
        <dbReference type="SAM" id="MobiDB-lite"/>
    </source>
</evidence>
<keyword evidence="2" id="KW-0689">Ribosomal protein</keyword>
<feature type="compositionally biased region" description="Polar residues" evidence="4">
    <location>
        <begin position="125"/>
        <end position="142"/>
    </location>
</feature>
<feature type="region of interest" description="Disordered" evidence="4">
    <location>
        <begin position="116"/>
        <end position="142"/>
    </location>
</feature>
<accession>A0A1Y2C7U9</accession>
<gene>
    <name evidence="5" type="ORF">BCR33DRAFT_717844</name>
</gene>
<dbReference type="HAMAP" id="MF_01343_B">
    <property type="entry name" value="Ribosomal_uS15_B"/>
    <property type="match status" value="1"/>
</dbReference>
<organism evidence="5 6">
    <name type="scientific">Rhizoclosmatium globosum</name>
    <dbReference type="NCBI Taxonomy" id="329046"/>
    <lineage>
        <taxon>Eukaryota</taxon>
        <taxon>Fungi</taxon>
        <taxon>Fungi incertae sedis</taxon>
        <taxon>Chytridiomycota</taxon>
        <taxon>Chytridiomycota incertae sedis</taxon>
        <taxon>Chytridiomycetes</taxon>
        <taxon>Chytridiales</taxon>
        <taxon>Chytriomycetaceae</taxon>
        <taxon>Rhizoclosmatium</taxon>
    </lineage>
</organism>
<keyword evidence="6" id="KW-1185">Reference proteome</keyword>
<evidence type="ECO:0008006" key="7">
    <source>
        <dbReference type="Google" id="ProtNLM"/>
    </source>
</evidence>
<dbReference type="SMART" id="SM01387">
    <property type="entry name" value="Ribosomal_S15"/>
    <property type="match status" value="1"/>
</dbReference>
<dbReference type="GO" id="GO:0006412">
    <property type="term" value="P:translation"/>
    <property type="evidence" value="ECO:0007669"/>
    <property type="project" value="InterPro"/>
</dbReference>
<dbReference type="STRING" id="329046.A0A1Y2C7U9"/>
<comment type="similarity">
    <text evidence="1">Belongs to the universal ribosomal protein uS15 family.</text>
</comment>
<evidence type="ECO:0000313" key="5">
    <source>
        <dbReference type="EMBL" id="ORY43110.1"/>
    </source>
</evidence>
<keyword evidence="3" id="KW-0687">Ribonucleoprotein</keyword>
<dbReference type="InterPro" id="IPR005290">
    <property type="entry name" value="Ribosomal_uS15_bac-type"/>
</dbReference>
<dbReference type="GO" id="GO:0005737">
    <property type="term" value="C:cytoplasm"/>
    <property type="evidence" value="ECO:0007669"/>
    <property type="project" value="UniProtKB-ARBA"/>
</dbReference>
<comment type="caution">
    <text evidence="5">The sequence shown here is derived from an EMBL/GenBank/DDBJ whole genome shotgun (WGS) entry which is preliminary data.</text>
</comment>
<name>A0A1Y2C7U9_9FUNG</name>
<evidence type="ECO:0000256" key="1">
    <source>
        <dbReference type="ARBA" id="ARBA00008434"/>
    </source>
</evidence>
<dbReference type="GO" id="GO:1990904">
    <property type="term" value="C:ribonucleoprotein complex"/>
    <property type="evidence" value="ECO:0007669"/>
    <property type="project" value="UniProtKB-KW"/>
</dbReference>
<dbReference type="NCBIfam" id="TIGR00952">
    <property type="entry name" value="S15_bact"/>
    <property type="match status" value="1"/>
</dbReference>
<dbReference type="CDD" id="cd00353">
    <property type="entry name" value="Ribosomal_S15p_S13e"/>
    <property type="match status" value="1"/>
</dbReference>
<dbReference type="SUPFAM" id="SSF47060">
    <property type="entry name" value="S15/NS1 RNA-binding domain"/>
    <property type="match status" value="1"/>
</dbReference>
<dbReference type="PROSITE" id="PS00362">
    <property type="entry name" value="RIBOSOMAL_S15"/>
    <property type="match status" value="1"/>
</dbReference>
<dbReference type="OrthoDB" id="441444at2759"/>
<dbReference type="Gene3D" id="1.10.287.10">
    <property type="entry name" value="S15/NS1, RNA-binding"/>
    <property type="match status" value="1"/>
</dbReference>
<evidence type="ECO:0000256" key="3">
    <source>
        <dbReference type="ARBA" id="ARBA00023274"/>
    </source>
</evidence>
<dbReference type="PANTHER" id="PTHR23321">
    <property type="entry name" value="RIBOSOMAL PROTEIN S15, BACTERIAL AND ORGANELLAR"/>
    <property type="match status" value="1"/>
</dbReference>
<sequence>MFRSTPAALARHPVLYVPATRRQGARIAAKEAKLIAKAKDGSTSEANHVERMRRRAAQWNAVNRANSADPTVAPASSSALPIQPLLASARAPAALLPQIVPHSLAQSLAAAKAASETASETTATPNASLDSTAAQPTQSSVRNWKRTTIQGAQIERQAARDTTEGITEETVSSIEDAVKNLSVSSQAAGPAFAYGVNAKDAKTVLIDAPKHLLDIASKVGAYNSYDAVVADKSAPTGSSSKNPIIEPTEMAELLRRQISLENASAKEINKFNTKRVMEIFARKAFDTGSSEVQAAVFTIKINAMQNHIAQYKKDKSSKRQLQAILSKRAAVLKYLRRKDLPKFVETCRALGVEPDTIRA</sequence>
<evidence type="ECO:0000256" key="2">
    <source>
        <dbReference type="ARBA" id="ARBA00022980"/>
    </source>
</evidence>
<dbReference type="InterPro" id="IPR000589">
    <property type="entry name" value="Ribosomal_uS15"/>
</dbReference>
<dbReference type="AlphaFoldDB" id="A0A1Y2C7U9"/>
<proteinExistence type="inferred from homology"/>
<dbReference type="GO" id="GO:0003735">
    <property type="term" value="F:structural constituent of ribosome"/>
    <property type="evidence" value="ECO:0007669"/>
    <property type="project" value="InterPro"/>
</dbReference>
<evidence type="ECO:0000313" key="6">
    <source>
        <dbReference type="Proteomes" id="UP000193642"/>
    </source>
</evidence>